<feature type="transmembrane region" description="Helical" evidence="1">
    <location>
        <begin position="440"/>
        <end position="464"/>
    </location>
</feature>
<evidence type="ECO:0000313" key="3">
    <source>
        <dbReference type="EMBL" id="GAA0953207.1"/>
    </source>
</evidence>
<dbReference type="Gene3D" id="3.40.50.300">
    <property type="entry name" value="P-loop containing nucleotide triphosphate hydrolases"/>
    <property type="match status" value="1"/>
</dbReference>
<protein>
    <submittedName>
        <fullName evidence="3">NACHT domain-containing protein</fullName>
    </submittedName>
</protein>
<organism evidence="3 4">
    <name type="scientific">Actinocorallia libanotica</name>
    <dbReference type="NCBI Taxonomy" id="46162"/>
    <lineage>
        <taxon>Bacteria</taxon>
        <taxon>Bacillati</taxon>
        <taxon>Actinomycetota</taxon>
        <taxon>Actinomycetes</taxon>
        <taxon>Streptosporangiales</taxon>
        <taxon>Thermomonosporaceae</taxon>
        <taxon>Actinocorallia</taxon>
    </lineage>
</organism>
<feature type="transmembrane region" description="Helical" evidence="1">
    <location>
        <begin position="544"/>
        <end position="566"/>
    </location>
</feature>
<feature type="transmembrane region" description="Helical" evidence="1">
    <location>
        <begin position="587"/>
        <end position="608"/>
    </location>
</feature>
<proteinExistence type="predicted"/>
<evidence type="ECO:0000313" key="4">
    <source>
        <dbReference type="Proteomes" id="UP001500665"/>
    </source>
</evidence>
<keyword evidence="1" id="KW-1133">Transmembrane helix</keyword>
<feature type="transmembrane region" description="Helical" evidence="1">
    <location>
        <begin position="470"/>
        <end position="494"/>
    </location>
</feature>
<accession>A0ABP4BR03</accession>
<feature type="domain" description="NACHT" evidence="2">
    <location>
        <begin position="140"/>
        <end position="296"/>
    </location>
</feature>
<keyword evidence="1" id="KW-0472">Membrane</keyword>
<evidence type="ECO:0000259" key="2">
    <source>
        <dbReference type="Pfam" id="PF05729"/>
    </source>
</evidence>
<gene>
    <name evidence="3" type="ORF">GCM10009550_34870</name>
</gene>
<keyword evidence="4" id="KW-1185">Reference proteome</keyword>
<reference evidence="4" key="1">
    <citation type="journal article" date="2019" name="Int. J. Syst. Evol. Microbiol.">
        <title>The Global Catalogue of Microorganisms (GCM) 10K type strain sequencing project: providing services to taxonomists for standard genome sequencing and annotation.</title>
        <authorList>
            <consortium name="The Broad Institute Genomics Platform"/>
            <consortium name="The Broad Institute Genome Sequencing Center for Infectious Disease"/>
            <person name="Wu L."/>
            <person name="Ma J."/>
        </authorList>
    </citation>
    <scope>NUCLEOTIDE SEQUENCE [LARGE SCALE GENOMIC DNA]</scope>
    <source>
        <strain evidence="4">JCM 10696</strain>
    </source>
</reference>
<dbReference type="InterPro" id="IPR027417">
    <property type="entry name" value="P-loop_NTPase"/>
</dbReference>
<name>A0ABP4BR03_9ACTN</name>
<feature type="transmembrane region" description="Helical" evidence="1">
    <location>
        <begin position="614"/>
        <end position="632"/>
    </location>
</feature>
<dbReference type="RefSeq" id="WP_344241883.1">
    <property type="nucleotide sequence ID" value="NZ_BAAAHH010000013.1"/>
</dbReference>
<keyword evidence="1" id="KW-0812">Transmembrane</keyword>
<dbReference type="SUPFAM" id="SSF52540">
    <property type="entry name" value="P-loop containing nucleoside triphosphate hydrolases"/>
    <property type="match status" value="1"/>
</dbReference>
<sequence>MVSGVAGTVAVGIAVNQVLNDDEWNLWALGIAVLIAVSAEAVNQWLGHLDGRDAAGAVTPETVGNAAEALARLVKAQWTTEAAIRALDDPDPMPVRWRLAEAAVMDHPERVSRSRDPDWSGRSDRIDEIAAWLRELERSRLVVLGEPGSGKTTLAVQLVRELLATRETGEPVPVLVSVSGWDTVAQPDVWDWLAERLRLGYPALSAPDFGGHAYRDLTRDRLVLPVLDGLDEIPAPARTAVLKALNASLGTGGLILTCRTREYTRAVTDAVSVLTAAAVIRPEPLSPKAAAAYLTSVLPPVPPPAWQTVLDTLASGGRSPLARVCATPLGLWLVRTTQARPGADPAALADTGRHPTAAALRSHLFDQLIPVLVAARPPTGDPTDLFRPRRRHDPDDVARWLGHLARILARPLTGDGKPRTRDFAWWRLARDTLTPARFRITAVLAACLPVGLAFGISVGLYGTFAIGARAGIVGGLLVALTMMFIAGGAVWLSAADLFRSEPSHADLDLRGRTPLLLTGLARKVALGLPVGLTVSFLSGIPDKIVGGLVLGLTIGVVIGFVEWAEVPAGTGGSGSPLTVWRADRTLNLLRSASVGLVLGLLVGLITGLSIGVPLGLMGGLLLGLTVGFLTALTGEKRAWPGYLIATYRLALDKRLPRRLMPFLDDAHRLGLLRAVGPLYQFRHAEFQDHLAARHDPPSP</sequence>
<dbReference type="Proteomes" id="UP001500665">
    <property type="component" value="Unassembled WGS sequence"/>
</dbReference>
<comment type="caution">
    <text evidence="3">The sequence shown here is derived from an EMBL/GenBank/DDBJ whole genome shotgun (WGS) entry which is preliminary data.</text>
</comment>
<dbReference type="EMBL" id="BAAAHH010000013">
    <property type="protein sequence ID" value="GAA0953207.1"/>
    <property type="molecule type" value="Genomic_DNA"/>
</dbReference>
<feature type="transmembrane region" description="Helical" evidence="1">
    <location>
        <begin position="515"/>
        <end position="538"/>
    </location>
</feature>
<dbReference type="InterPro" id="IPR007111">
    <property type="entry name" value="NACHT_NTPase"/>
</dbReference>
<dbReference type="Pfam" id="PF05729">
    <property type="entry name" value="NACHT"/>
    <property type="match status" value="1"/>
</dbReference>
<evidence type="ECO:0000256" key="1">
    <source>
        <dbReference type="SAM" id="Phobius"/>
    </source>
</evidence>